<gene>
    <name evidence="1" type="ORF">RhiXN_03706</name>
</gene>
<reference evidence="1" key="1">
    <citation type="submission" date="2020-05" db="EMBL/GenBank/DDBJ databases">
        <title>Evolutionary and genomic comparisons of hybrid uninucleate and nonhybrid Rhizoctonia fungi.</title>
        <authorList>
            <person name="Li C."/>
            <person name="Chen X."/>
        </authorList>
    </citation>
    <scope>NUCLEOTIDE SEQUENCE</scope>
    <source>
        <strain evidence="1">AG-1 IA</strain>
    </source>
</reference>
<dbReference type="InterPro" id="IPR021109">
    <property type="entry name" value="Peptidase_aspartic_dom_sf"/>
</dbReference>
<dbReference type="AlphaFoldDB" id="A0A8H8NNI4"/>
<sequence>MVFEDIREPQARIREECWNERDLEPLPQQQKPEEALPSLGFLNLAQVLTIEIRRITDIWIALIDSGSSANLINTELACSHNIQLIELDSTRSVIGMTGRKVHGCIRSNYGLVFSLNRPFSAIFYALPLGNRNLILGTPWLKLAIPDIDWNTMKFSLCLATEAQVGNVDPEPQNFSAEFQESQKVFNKVFFTLTEHCLYDIPIGLEDE</sequence>
<name>A0A8H8NNI4_9AGAM</name>
<evidence type="ECO:0000313" key="1">
    <source>
        <dbReference type="EMBL" id="QRW15705.1"/>
    </source>
</evidence>
<dbReference type="CDD" id="cd00303">
    <property type="entry name" value="retropepsin_like"/>
    <property type="match status" value="1"/>
</dbReference>
<proteinExistence type="predicted"/>
<dbReference type="Proteomes" id="UP000650533">
    <property type="component" value="Chromosome 1"/>
</dbReference>
<evidence type="ECO:0000313" key="2">
    <source>
        <dbReference type="Proteomes" id="UP000650533"/>
    </source>
</evidence>
<dbReference type="GeneID" id="67025986"/>
<dbReference type="KEGG" id="rsx:RhiXN_03706"/>
<dbReference type="EMBL" id="CP059658">
    <property type="protein sequence ID" value="QRW15705.1"/>
    <property type="molecule type" value="Genomic_DNA"/>
</dbReference>
<protein>
    <submittedName>
        <fullName evidence="1">Retrotransposable element Tf2 protein</fullName>
    </submittedName>
</protein>
<dbReference type="RefSeq" id="XP_043175942.1">
    <property type="nucleotide sequence ID" value="XM_043323523.1"/>
</dbReference>
<organism evidence="1 2">
    <name type="scientific">Rhizoctonia solani</name>
    <dbReference type="NCBI Taxonomy" id="456999"/>
    <lineage>
        <taxon>Eukaryota</taxon>
        <taxon>Fungi</taxon>
        <taxon>Dikarya</taxon>
        <taxon>Basidiomycota</taxon>
        <taxon>Agaricomycotina</taxon>
        <taxon>Agaricomycetes</taxon>
        <taxon>Cantharellales</taxon>
        <taxon>Ceratobasidiaceae</taxon>
        <taxon>Rhizoctonia</taxon>
    </lineage>
</organism>
<dbReference type="Gene3D" id="2.40.70.10">
    <property type="entry name" value="Acid Proteases"/>
    <property type="match status" value="1"/>
</dbReference>
<accession>A0A8H8NNI4</accession>